<dbReference type="EMBL" id="VYZN01000013">
    <property type="protein sequence ID" value="KAE9541034.1"/>
    <property type="molecule type" value="Genomic_DNA"/>
</dbReference>
<feature type="transmembrane region" description="Helical" evidence="1">
    <location>
        <begin position="113"/>
        <end position="134"/>
    </location>
</feature>
<dbReference type="AlphaFoldDB" id="A0A6G0TY48"/>
<feature type="transmembrane region" description="Helical" evidence="1">
    <location>
        <begin position="72"/>
        <end position="93"/>
    </location>
</feature>
<gene>
    <name evidence="2" type="ORF">AGLY_004279</name>
</gene>
<accession>A0A6G0TY48</accession>
<dbReference type="OrthoDB" id="6622216at2759"/>
<sequence>MTLLSIHKHDVFEFTSLIIIGCYELTIIGPFISILWRVFFDNQLSIILYKLEKMHKKLIRLNLVGLIKTKRNWYLIVGIIVNIIANIITPLLFRITISSAKTIKILNVVQWEYLNACAFFEYILLILYILQMLYMINDNILERKSCLSTLKDMYMEIIECLNHVNRSIYGMPVIVGFIAGTIGDIIILLYSNLLFPEDSINDIYHIVLATIELLVKIANLIVLYGIGHFTEQEVFK</sequence>
<keyword evidence="1" id="KW-1133">Transmembrane helix</keyword>
<comment type="caution">
    <text evidence="2">The sequence shown here is derived from an EMBL/GenBank/DDBJ whole genome shotgun (WGS) entry which is preliminary data.</text>
</comment>
<organism evidence="2 3">
    <name type="scientific">Aphis glycines</name>
    <name type="common">Soybean aphid</name>
    <dbReference type="NCBI Taxonomy" id="307491"/>
    <lineage>
        <taxon>Eukaryota</taxon>
        <taxon>Metazoa</taxon>
        <taxon>Ecdysozoa</taxon>
        <taxon>Arthropoda</taxon>
        <taxon>Hexapoda</taxon>
        <taxon>Insecta</taxon>
        <taxon>Pterygota</taxon>
        <taxon>Neoptera</taxon>
        <taxon>Paraneoptera</taxon>
        <taxon>Hemiptera</taxon>
        <taxon>Sternorrhyncha</taxon>
        <taxon>Aphidomorpha</taxon>
        <taxon>Aphidoidea</taxon>
        <taxon>Aphididae</taxon>
        <taxon>Aphidini</taxon>
        <taxon>Aphis</taxon>
        <taxon>Aphis</taxon>
    </lineage>
</organism>
<evidence type="ECO:0000313" key="3">
    <source>
        <dbReference type="Proteomes" id="UP000475862"/>
    </source>
</evidence>
<keyword evidence="3" id="KW-1185">Reference proteome</keyword>
<evidence type="ECO:0008006" key="4">
    <source>
        <dbReference type="Google" id="ProtNLM"/>
    </source>
</evidence>
<feature type="transmembrane region" description="Helical" evidence="1">
    <location>
        <begin position="168"/>
        <end position="191"/>
    </location>
</feature>
<feature type="transmembrane region" description="Helical" evidence="1">
    <location>
        <begin position="12"/>
        <end position="28"/>
    </location>
</feature>
<evidence type="ECO:0000313" key="2">
    <source>
        <dbReference type="EMBL" id="KAE9541034.1"/>
    </source>
</evidence>
<protein>
    <recommendedName>
        <fullName evidence="4">Gustatory receptor</fullName>
    </recommendedName>
</protein>
<reference evidence="2 3" key="1">
    <citation type="submission" date="2019-08" db="EMBL/GenBank/DDBJ databases">
        <title>The genome of the soybean aphid Biotype 1, its phylome, world population structure and adaptation to the North American continent.</title>
        <authorList>
            <person name="Giordano R."/>
            <person name="Donthu R.K."/>
            <person name="Hernandez A.G."/>
            <person name="Wright C.L."/>
            <person name="Zimin A.V."/>
        </authorList>
    </citation>
    <scope>NUCLEOTIDE SEQUENCE [LARGE SCALE GENOMIC DNA]</scope>
    <source>
        <tissue evidence="2">Whole aphids</tissue>
    </source>
</reference>
<name>A0A6G0TY48_APHGL</name>
<keyword evidence="1" id="KW-0812">Transmembrane</keyword>
<evidence type="ECO:0000256" key="1">
    <source>
        <dbReference type="SAM" id="Phobius"/>
    </source>
</evidence>
<keyword evidence="1" id="KW-0472">Membrane</keyword>
<proteinExistence type="predicted"/>
<dbReference type="Proteomes" id="UP000475862">
    <property type="component" value="Unassembled WGS sequence"/>
</dbReference>
<feature type="transmembrane region" description="Helical" evidence="1">
    <location>
        <begin position="203"/>
        <end position="226"/>
    </location>
</feature>